<dbReference type="PANTHER" id="PTHR20855">
    <property type="entry name" value="ADIPOR/PROGESTIN RECEPTOR-RELATED"/>
    <property type="match status" value="1"/>
</dbReference>
<keyword evidence="4 7" id="KW-1133">Transmembrane helix</keyword>
<feature type="transmembrane region" description="Helical" evidence="7">
    <location>
        <begin position="225"/>
        <end position="249"/>
    </location>
</feature>
<evidence type="ECO:0000256" key="4">
    <source>
        <dbReference type="ARBA" id="ARBA00022989"/>
    </source>
</evidence>
<keyword evidence="3 7" id="KW-0812">Transmembrane</keyword>
<feature type="transmembrane region" description="Helical" evidence="7">
    <location>
        <begin position="286"/>
        <end position="304"/>
    </location>
</feature>
<dbReference type="AlphaFoldDB" id="A0A834IL49"/>
<dbReference type="InterPro" id="IPR004254">
    <property type="entry name" value="AdipoR/HlyIII-related"/>
</dbReference>
<name>A0A834IL49_RHYFE</name>
<evidence type="ECO:0000256" key="3">
    <source>
        <dbReference type="ARBA" id="ARBA00022692"/>
    </source>
</evidence>
<feature type="binding site" evidence="6">
    <location>
        <position position="359"/>
    </location>
    <ligand>
        <name>Zn(2+)</name>
        <dbReference type="ChEBI" id="CHEBI:29105"/>
    </ligand>
</feature>
<feature type="binding site" evidence="6">
    <location>
        <position position="355"/>
    </location>
    <ligand>
        <name>Zn(2+)</name>
        <dbReference type="ChEBI" id="CHEBI:29105"/>
    </ligand>
</feature>
<feature type="transmembrane region" description="Helical" evidence="7">
    <location>
        <begin position="316"/>
        <end position="337"/>
    </location>
</feature>
<evidence type="ECO:0000256" key="5">
    <source>
        <dbReference type="ARBA" id="ARBA00023136"/>
    </source>
</evidence>
<feature type="binding site" evidence="6">
    <location>
        <position position="211"/>
    </location>
    <ligand>
        <name>Zn(2+)</name>
        <dbReference type="ChEBI" id="CHEBI:29105"/>
    </ligand>
</feature>
<feature type="transmembrane region" description="Helical" evidence="7">
    <location>
        <begin position="256"/>
        <end position="274"/>
    </location>
</feature>
<comment type="caution">
    <text evidence="8">The sequence shown here is derived from an EMBL/GenBank/DDBJ whole genome shotgun (WGS) entry which is preliminary data.</text>
</comment>
<dbReference type="GO" id="GO:0046872">
    <property type="term" value="F:metal ion binding"/>
    <property type="evidence" value="ECO:0007669"/>
    <property type="project" value="UniProtKB-KW"/>
</dbReference>
<evidence type="ECO:0000256" key="6">
    <source>
        <dbReference type="PIRSR" id="PIRSR604254-1"/>
    </source>
</evidence>
<dbReference type="Proteomes" id="UP000625711">
    <property type="component" value="Unassembled WGS sequence"/>
</dbReference>
<evidence type="ECO:0000313" key="9">
    <source>
        <dbReference type="Proteomes" id="UP000625711"/>
    </source>
</evidence>
<dbReference type="GO" id="GO:0016020">
    <property type="term" value="C:membrane"/>
    <property type="evidence" value="ECO:0007669"/>
    <property type="project" value="UniProtKB-SubCell"/>
</dbReference>
<evidence type="ECO:0000256" key="2">
    <source>
        <dbReference type="ARBA" id="ARBA00007018"/>
    </source>
</evidence>
<organism evidence="8 9">
    <name type="scientific">Rhynchophorus ferrugineus</name>
    <name type="common">Red palm weevil</name>
    <name type="synonym">Curculio ferrugineus</name>
    <dbReference type="NCBI Taxonomy" id="354439"/>
    <lineage>
        <taxon>Eukaryota</taxon>
        <taxon>Metazoa</taxon>
        <taxon>Ecdysozoa</taxon>
        <taxon>Arthropoda</taxon>
        <taxon>Hexapoda</taxon>
        <taxon>Insecta</taxon>
        <taxon>Pterygota</taxon>
        <taxon>Neoptera</taxon>
        <taxon>Endopterygota</taxon>
        <taxon>Coleoptera</taxon>
        <taxon>Polyphaga</taxon>
        <taxon>Cucujiformia</taxon>
        <taxon>Curculionidae</taxon>
        <taxon>Dryophthorinae</taxon>
        <taxon>Rhynchophorus</taxon>
    </lineage>
</organism>
<reference evidence="8" key="1">
    <citation type="submission" date="2020-08" db="EMBL/GenBank/DDBJ databases">
        <title>Genome sequencing and assembly of the red palm weevil Rhynchophorus ferrugineus.</title>
        <authorList>
            <person name="Dias G.B."/>
            <person name="Bergman C.M."/>
            <person name="Manee M."/>
        </authorList>
    </citation>
    <scope>NUCLEOTIDE SEQUENCE</scope>
    <source>
        <strain evidence="8">AA-2017</strain>
        <tissue evidence="8">Whole larva</tissue>
    </source>
</reference>
<feature type="transmembrane region" description="Helical" evidence="7">
    <location>
        <begin position="191"/>
        <end position="213"/>
    </location>
</feature>
<protein>
    <recommendedName>
        <fullName evidence="10">Progestin and adipoQ receptor family member 3</fullName>
    </recommendedName>
</protein>
<comment type="subcellular location">
    <subcellularLocation>
        <location evidence="1">Membrane</location>
        <topology evidence="1">Multi-pass membrane protein</topology>
    </subcellularLocation>
</comment>
<evidence type="ECO:0000313" key="8">
    <source>
        <dbReference type="EMBL" id="KAF7282962.1"/>
    </source>
</evidence>
<dbReference type="Pfam" id="PF03006">
    <property type="entry name" value="HlyIII"/>
    <property type="match status" value="1"/>
</dbReference>
<keyword evidence="6" id="KW-0862">Zinc</keyword>
<sequence length="392" mass="45254">MYSYLKQKVADSPLVVLGSFWCTHGIDLLSHYNLETFRRNIISEMTVTIPAKHELVPGDSSDNETCCTTYQNAQEQPHPHDHTESLLEDLQSCDDIVENKPNVDFHDDIYYQKSRKLLTYEEAPTYMQHNAFIRTGYRGILDSTLCMESIFWWTNETINIWSHIFGLVLFISLTIFDLIILKIDAPLSDKILVGGILICFQVCMGLSALYHTFCCRSEEDCNYFLAYDLFGIALSLYGIYVSGIYYAFWCDNILKNFYLVTVTAIFIIAMILQIPRLNIHANIKMLTFVAWAAYGVVPTFHWAIKMGGYENPLVALLLPRVFGMYAISGTAFFIYITKIPERFAAGKFDFLGHSHQWWHFFVVGALYYWHNTGMMYVEYRLNHACANSMRIP</sequence>
<feature type="transmembrane region" description="Helical" evidence="7">
    <location>
        <begin position="160"/>
        <end position="179"/>
    </location>
</feature>
<dbReference type="OrthoDB" id="529367at2759"/>
<accession>A0A834IL49</accession>
<dbReference type="GO" id="GO:0038023">
    <property type="term" value="F:signaling receptor activity"/>
    <property type="evidence" value="ECO:0007669"/>
    <property type="project" value="TreeGrafter"/>
</dbReference>
<proteinExistence type="inferred from homology"/>
<gene>
    <name evidence="8" type="ORF">GWI33_001645</name>
</gene>
<feature type="transmembrane region" description="Helical" evidence="7">
    <location>
        <begin position="357"/>
        <end position="377"/>
    </location>
</feature>
<evidence type="ECO:0000256" key="1">
    <source>
        <dbReference type="ARBA" id="ARBA00004141"/>
    </source>
</evidence>
<keyword evidence="5 7" id="KW-0472">Membrane</keyword>
<dbReference type="PANTHER" id="PTHR20855:SF15">
    <property type="entry name" value="PROGESTIN AND ADIPOQ RECEPTOR FAMILY MEMBER 3"/>
    <property type="match status" value="1"/>
</dbReference>
<keyword evidence="6" id="KW-0479">Metal-binding</keyword>
<dbReference type="EMBL" id="JAACXV010000148">
    <property type="protein sequence ID" value="KAF7282962.1"/>
    <property type="molecule type" value="Genomic_DNA"/>
</dbReference>
<evidence type="ECO:0000256" key="7">
    <source>
        <dbReference type="SAM" id="Phobius"/>
    </source>
</evidence>
<evidence type="ECO:0008006" key="10">
    <source>
        <dbReference type="Google" id="ProtNLM"/>
    </source>
</evidence>
<comment type="similarity">
    <text evidence="2">Belongs to the ADIPOR family.</text>
</comment>
<keyword evidence="9" id="KW-1185">Reference proteome</keyword>